<dbReference type="Proteomes" id="UP000070255">
    <property type="component" value="Unassembled WGS sequence"/>
</dbReference>
<comment type="caution">
    <text evidence="2">The sequence shown here is derived from an EMBL/GenBank/DDBJ whole genome shotgun (WGS) entry which is preliminary data.</text>
</comment>
<evidence type="ECO:0000313" key="3">
    <source>
        <dbReference type="Proteomes" id="UP000070255"/>
    </source>
</evidence>
<sequence>MASAAIRGWASAVPPPRRITRAKRERSASETCASRFEAHAKRDREAQARATAATPARIAGNDAEQSV</sequence>
<feature type="region of interest" description="Disordered" evidence="1">
    <location>
        <begin position="1"/>
        <end position="67"/>
    </location>
</feature>
<feature type="compositionally biased region" description="Basic and acidic residues" evidence="1">
    <location>
        <begin position="36"/>
        <end position="47"/>
    </location>
</feature>
<reference evidence="2 3" key="1">
    <citation type="submission" date="2015-11" db="EMBL/GenBank/DDBJ databases">
        <authorList>
            <person name="Sahl J."/>
            <person name="Wagner D."/>
            <person name="Keim P."/>
        </authorList>
    </citation>
    <scope>NUCLEOTIDE SEQUENCE [LARGE SCALE GENOMIC DNA]</scope>
    <source>
        <strain evidence="2 3">BDU18</strain>
    </source>
</reference>
<gene>
    <name evidence="2" type="ORF">WS72_12020</name>
</gene>
<organism evidence="2 3">
    <name type="scientific">Burkholderia savannae</name>
    <dbReference type="NCBI Taxonomy" id="1637837"/>
    <lineage>
        <taxon>Bacteria</taxon>
        <taxon>Pseudomonadati</taxon>
        <taxon>Pseudomonadota</taxon>
        <taxon>Betaproteobacteria</taxon>
        <taxon>Burkholderiales</taxon>
        <taxon>Burkholderiaceae</taxon>
        <taxon>Burkholderia</taxon>
        <taxon>pseudomallei group</taxon>
    </lineage>
</organism>
<accession>A0ABR5TEU2</accession>
<keyword evidence="3" id="KW-1185">Reference proteome</keyword>
<feature type="compositionally biased region" description="Low complexity" evidence="1">
    <location>
        <begin position="48"/>
        <end position="59"/>
    </location>
</feature>
<dbReference type="EMBL" id="LNJQ01000001">
    <property type="protein sequence ID" value="KWZ43508.1"/>
    <property type="molecule type" value="Genomic_DNA"/>
</dbReference>
<evidence type="ECO:0000256" key="1">
    <source>
        <dbReference type="SAM" id="MobiDB-lite"/>
    </source>
</evidence>
<proteinExistence type="predicted"/>
<protein>
    <submittedName>
        <fullName evidence="2">Uncharacterized protein</fullName>
    </submittedName>
</protein>
<evidence type="ECO:0000313" key="2">
    <source>
        <dbReference type="EMBL" id="KWZ43508.1"/>
    </source>
</evidence>
<name>A0ABR5TEU2_9BURK</name>